<dbReference type="HOGENOM" id="CLU_193520_1_0_10"/>
<dbReference type="RefSeq" id="WP_081693338.1">
    <property type="nucleotide sequence ID" value="NZ_AUAE01000026.1"/>
</dbReference>
<dbReference type="Proteomes" id="UP000033035">
    <property type="component" value="Unassembled WGS sequence"/>
</dbReference>
<accession>A0A0F5JFS6</accession>
<dbReference type="InterPro" id="IPR032720">
    <property type="entry name" value="Cys_rich_CWC"/>
</dbReference>
<comment type="caution">
    <text evidence="1">The sequence shown here is derived from an EMBL/GenBank/DDBJ whole genome shotgun (WGS) entry which is preliminary data.</text>
</comment>
<dbReference type="STRING" id="1203610.HMPREF1536_02312"/>
<dbReference type="EMBL" id="AQHW01000014">
    <property type="protein sequence ID" value="KKB56676.1"/>
    <property type="molecule type" value="Genomic_DNA"/>
</dbReference>
<evidence type="ECO:0000313" key="2">
    <source>
        <dbReference type="Proteomes" id="UP000033035"/>
    </source>
</evidence>
<protein>
    <recommendedName>
        <fullName evidence="3">Cysteine-rich CWC</fullName>
    </recommendedName>
</protein>
<sequence>MEKDCPRCGVSFVCRVDNIATCQCAPVNLDELQLAYVKMHYPGCLCNSCLNEIKKYFYACEVNPHYKRLKH</sequence>
<proteinExistence type="predicted"/>
<dbReference type="PATRIC" id="fig|1203610.3.peg.2374"/>
<name>A0A0F5JFS6_9BACT</name>
<organism evidence="1 2">
    <name type="scientific">Parabacteroides gordonii MS-1 = DSM 23371</name>
    <dbReference type="NCBI Taxonomy" id="1203610"/>
    <lineage>
        <taxon>Bacteria</taxon>
        <taxon>Pseudomonadati</taxon>
        <taxon>Bacteroidota</taxon>
        <taxon>Bacteroidia</taxon>
        <taxon>Bacteroidales</taxon>
        <taxon>Tannerellaceae</taxon>
        <taxon>Parabacteroides</taxon>
    </lineage>
</organism>
<evidence type="ECO:0000313" key="1">
    <source>
        <dbReference type="EMBL" id="KKB56676.1"/>
    </source>
</evidence>
<evidence type="ECO:0008006" key="3">
    <source>
        <dbReference type="Google" id="ProtNLM"/>
    </source>
</evidence>
<keyword evidence="2" id="KW-1185">Reference proteome</keyword>
<dbReference type="Pfam" id="PF14375">
    <property type="entry name" value="Cys_rich_CWC"/>
    <property type="match status" value="1"/>
</dbReference>
<reference evidence="1 2" key="1">
    <citation type="submission" date="2013-04" db="EMBL/GenBank/DDBJ databases">
        <title>The Genome Sequence of Parabacteroides gordonii DSM 23371.</title>
        <authorList>
            <consortium name="The Broad Institute Genomics Platform"/>
            <person name="Earl A."/>
            <person name="Ward D."/>
            <person name="Feldgarden M."/>
            <person name="Gevers D."/>
            <person name="Martens E."/>
            <person name="Sakamoto M."/>
            <person name="Benno Y."/>
            <person name="Suzuki N."/>
            <person name="Matsunaga N."/>
            <person name="Koshihara K."/>
            <person name="Seki M."/>
            <person name="Komiya H."/>
            <person name="Walker B."/>
            <person name="Young S."/>
            <person name="Zeng Q."/>
            <person name="Gargeya S."/>
            <person name="Fitzgerald M."/>
            <person name="Haas B."/>
            <person name="Abouelleil A."/>
            <person name="Allen A.W."/>
            <person name="Alvarado L."/>
            <person name="Arachchi H.M."/>
            <person name="Berlin A.M."/>
            <person name="Chapman S.B."/>
            <person name="Gainer-Dewar J."/>
            <person name="Goldberg J."/>
            <person name="Griggs A."/>
            <person name="Gujja S."/>
            <person name="Hansen M."/>
            <person name="Howarth C."/>
            <person name="Imamovic A."/>
            <person name="Ireland A."/>
            <person name="Larimer J."/>
            <person name="McCowan C."/>
            <person name="Murphy C."/>
            <person name="Pearson M."/>
            <person name="Poon T.W."/>
            <person name="Priest M."/>
            <person name="Roberts A."/>
            <person name="Saif S."/>
            <person name="Shea T."/>
            <person name="Sisk P."/>
            <person name="Sykes S."/>
            <person name="Wortman J."/>
            <person name="Nusbaum C."/>
            <person name="Birren B."/>
        </authorList>
    </citation>
    <scope>NUCLEOTIDE SEQUENCE [LARGE SCALE GENOMIC DNA]</scope>
    <source>
        <strain evidence="1 2">MS-1</strain>
    </source>
</reference>
<dbReference type="AlphaFoldDB" id="A0A0F5JFS6"/>
<gene>
    <name evidence="1" type="ORF">HMPREF1536_02312</name>
</gene>